<dbReference type="AlphaFoldDB" id="A0A077M4V1"/>
<reference evidence="2 3" key="1">
    <citation type="journal article" date="2013" name="ISME J.">
        <title>A metabolic model for members of the genus Tetrasphaera involved in enhanced biological phosphorus removal.</title>
        <authorList>
            <person name="Kristiansen R."/>
            <person name="Nguyen H.T.T."/>
            <person name="Saunders A.M."/>
            <person name="Nielsen J.L."/>
            <person name="Wimmer R."/>
            <person name="Le V.Q."/>
            <person name="McIlroy S.J."/>
            <person name="Petrovski S."/>
            <person name="Seviour R.J."/>
            <person name="Calteau A."/>
            <person name="Nielsen K.L."/>
            <person name="Nielsen P.H."/>
        </authorList>
    </citation>
    <scope>NUCLEOTIDE SEQUENCE [LARGE SCALE GENOMIC DNA]</scope>
    <source>
        <strain evidence="2 3">Ben 74</strain>
    </source>
</reference>
<comment type="caution">
    <text evidence="2">The sequence shown here is derived from an EMBL/GenBank/DDBJ whole genome shotgun (WGS) entry which is preliminary data.</text>
</comment>
<organism evidence="2 3">
    <name type="scientific">Nostocoides jenkinsii Ben 74</name>
    <dbReference type="NCBI Taxonomy" id="1193518"/>
    <lineage>
        <taxon>Bacteria</taxon>
        <taxon>Bacillati</taxon>
        <taxon>Actinomycetota</taxon>
        <taxon>Actinomycetes</taxon>
        <taxon>Micrococcales</taxon>
        <taxon>Intrasporangiaceae</taxon>
        <taxon>Nostocoides</taxon>
    </lineage>
</organism>
<dbReference type="EMBL" id="CAJC01000065">
    <property type="protein sequence ID" value="CCI52311.1"/>
    <property type="molecule type" value="Genomic_DNA"/>
</dbReference>
<accession>A0A077M4V1</accession>
<proteinExistence type="predicted"/>
<sequence length="198" mass="21968">MICFLSKQLCPEFLHHVVRDPADVFERETQPIVLNVFGGRGRGDHRHCEVDRGVDVLKAAPVVGNEHLYGSERVRGDVLECLSSGTDRGDPYFERLSIPLRGVDWKHRLLELIEPVRAIKQALGALAGFTSNTFYRLAEAQRVVAQLDLYNRALWPAEDGRFDASTDHGGSFGSGFGGSVDQPDAPSLAIERSRLRRG</sequence>
<name>A0A077M4V1_9MICO</name>
<evidence type="ECO:0000313" key="2">
    <source>
        <dbReference type="EMBL" id="CCI52311.1"/>
    </source>
</evidence>
<gene>
    <name evidence="2" type="ORF">BN13_1570021</name>
</gene>
<evidence type="ECO:0000256" key="1">
    <source>
        <dbReference type="SAM" id="MobiDB-lite"/>
    </source>
</evidence>
<feature type="region of interest" description="Disordered" evidence="1">
    <location>
        <begin position="173"/>
        <end position="198"/>
    </location>
</feature>
<evidence type="ECO:0000313" key="3">
    <source>
        <dbReference type="Proteomes" id="UP000035720"/>
    </source>
</evidence>
<dbReference type="Proteomes" id="UP000035720">
    <property type="component" value="Unassembled WGS sequence"/>
</dbReference>
<protein>
    <submittedName>
        <fullName evidence="2">Uncharacterized protein</fullName>
    </submittedName>
</protein>
<keyword evidence="3" id="KW-1185">Reference proteome</keyword>